<evidence type="ECO:0000256" key="1">
    <source>
        <dbReference type="ARBA" id="ARBA00002817"/>
    </source>
</evidence>
<dbReference type="GO" id="GO:0000439">
    <property type="term" value="C:transcription factor TFIIH core complex"/>
    <property type="evidence" value="ECO:0007669"/>
    <property type="project" value="UniProtKB-UniRule"/>
</dbReference>
<organism evidence="5 6">
    <name type="scientific">Thanatephorus cucumeris (strain AG1-IA)</name>
    <name type="common">Rice sheath blight fungus</name>
    <name type="synonym">Rhizoctonia solani</name>
    <dbReference type="NCBI Taxonomy" id="983506"/>
    <lineage>
        <taxon>Eukaryota</taxon>
        <taxon>Fungi</taxon>
        <taxon>Dikarya</taxon>
        <taxon>Basidiomycota</taxon>
        <taxon>Agaricomycotina</taxon>
        <taxon>Agaricomycetes</taxon>
        <taxon>Cantharellales</taxon>
        <taxon>Ceratobasidiaceae</taxon>
        <taxon>Rhizoctonia</taxon>
        <taxon>Rhizoctonia solani AG-1</taxon>
    </lineage>
</organism>
<dbReference type="InterPro" id="IPR050320">
    <property type="entry name" value="N5-glutamine_MTase"/>
</dbReference>
<dbReference type="Proteomes" id="UP000011668">
    <property type="component" value="Unassembled WGS sequence"/>
</dbReference>
<comment type="subcellular location">
    <subcellularLocation>
        <location evidence="4">Nucleus</location>
    </subcellularLocation>
</comment>
<dbReference type="CDD" id="cd02440">
    <property type="entry name" value="AdoMet_MTases"/>
    <property type="match status" value="1"/>
</dbReference>
<keyword evidence="4" id="KW-0227">DNA damage</keyword>
<dbReference type="EMBL" id="AFRT01000799">
    <property type="protein sequence ID" value="ELU42522.1"/>
    <property type="molecule type" value="Genomic_DNA"/>
</dbReference>
<dbReference type="Gene3D" id="3.40.50.410">
    <property type="entry name" value="von Willebrand factor, type A domain"/>
    <property type="match status" value="2"/>
</dbReference>
<comment type="caution">
    <text evidence="5">The sequence shown here is derived from an EMBL/GenBank/DDBJ whole genome shotgun (WGS) entry which is preliminary data.</text>
</comment>
<dbReference type="Pfam" id="PF03850">
    <property type="entry name" value="Tfb4"/>
    <property type="match status" value="2"/>
</dbReference>
<dbReference type="Gene3D" id="3.40.50.150">
    <property type="entry name" value="Vaccinia Virus protein VP39"/>
    <property type="match status" value="1"/>
</dbReference>
<evidence type="ECO:0000256" key="3">
    <source>
        <dbReference type="ARBA" id="ARBA00033341"/>
    </source>
</evidence>
<dbReference type="AlphaFoldDB" id="L8X0A7"/>
<dbReference type="OrthoDB" id="17307at2759"/>
<dbReference type="GO" id="GO:0006355">
    <property type="term" value="P:regulation of DNA-templated transcription"/>
    <property type="evidence" value="ECO:0007669"/>
    <property type="project" value="InterPro"/>
</dbReference>
<accession>L8X0A7</accession>
<dbReference type="InterPro" id="IPR029063">
    <property type="entry name" value="SAM-dependent_MTases_sf"/>
</dbReference>
<sequence>MTWVCGRETGPVRPVRESRDLGTYRVHHHRGDTWPSFGALRYSCRQCLASHSAYTGELVDQQNELLWLKWSNYKQRTVVTSEMGLLAMETCAVGLCKLQGGPRCVSAGSNIPFAFAGLGSGRGRRGGWTSIIVGDIPGIPQGTIRKPGRILLVLLGLSYRGGGEVGRKSRKGSHVNRAVPNGTTGMVNLCTAEYYCGVMPRISRLVANLARSLGSRQQALREFRWIKESTGSHSDSSQGLLADRLLKRTRGWPLQYILGGQRSPDVMLCSFSNQHIGTQPFGSIEILTRPPTLIPRPETEYWTLRLAQTLRSHKFEDRPLRVLDLCTGTACIPLLLCDSLPPRTISALGVDNSLSAVELANENISNCGFNKSGGNTVHVWHSDIFAQDFVRSLKQHVKVWEPFDVLTSNPPYIPRQEYDKLSHTVRLFEDPLALLGEVPPSAGESEQYSDLGIDLFPGGSQNLVRPGGHIALEVGEGQARLVEEMILPFVTVCAYVNVENTRSALGFMLGCTPCSGIRPGRRPGDRGRIKFLNCHTEFLYRLRDSSALVNKPRQPHPVASVMEAPESTPPAHLILILDISPVQWQLSASSTANGGQGMDLSTFLSQVLVFVNCHLGCRQENSAAILGAFPGRSLTLYPAPASTQSNTGLGPESESNTYHGFRSVDDVLMERIQSELASMSESDTQNLIQAYRNQQNIRAPTKTRKRKGGSIVSLHYRLPHPDIVCVARCFDTIYPIHELHLLGAKIVPIDVCRVFGPDTIFLQQASYLTRGCYLNLDSGSSLLQSLTMCFLPSASLRNTIELPSQGKVDFRASCFCHKEVVDMGYVCSVCLSIFCKPVVVCATCKIKFPIASYKKMLSATAITKLSGAKPKA</sequence>
<dbReference type="STRING" id="983506.L8X0A7"/>
<dbReference type="GO" id="GO:0008270">
    <property type="term" value="F:zinc ion binding"/>
    <property type="evidence" value="ECO:0007669"/>
    <property type="project" value="UniProtKB-KW"/>
</dbReference>
<dbReference type="SUPFAM" id="SSF53335">
    <property type="entry name" value="S-adenosyl-L-methionine-dependent methyltransferases"/>
    <property type="match status" value="1"/>
</dbReference>
<dbReference type="InterPro" id="IPR004600">
    <property type="entry name" value="TFIIH_Tfb4/GTF2H3"/>
</dbReference>
<reference evidence="5 6" key="1">
    <citation type="journal article" date="2013" name="Nat. Commun.">
        <title>The evolution and pathogenic mechanisms of the rice sheath blight pathogen.</title>
        <authorList>
            <person name="Zheng A."/>
            <person name="Lin R."/>
            <person name="Xu L."/>
            <person name="Qin P."/>
            <person name="Tang C."/>
            <person name="Ai P."/>
            <person name="Zhang D."/>
            <person name="Liu Y."/>
            <person name="Sun Z."/>
            <person name="Feng H."/>
            <person name="Wang Y."/>
            <person name="Chen Y."/>
            <person name="Liang X."/>
            <person name="Fu R."/>
            <person name="Li Q."/>
            <person name="Zhang J."/>
            <person name="Yu X."/>
            <person name="Xie Z."/>
            <person name="Ding L."/>
            <person name="Guan P."/>
            <person name="Tang J."/>
            <person name="Liang Y."/>
            <person name="Wang S."/>
            <person name="Deng Q."/>
            <person name="Li S."/>
            <person name="Zhu J."/>
            <person name="Wang L."/>
            <person name="Liu H."/>
            <person name="Li P."/>
        </authorList>
    </citation>
    <scope>NUCLEOTIDE SEQUENCE [LARGE SCALE GENOMIC DNA]</scope>
    <source>
        <strain evidence="6">AG-1 IA</strain>
    </source>
</reference>
<proteinExistence type="inferred from homology"/>
<dbReference type="GO" id="GO:0005739">
    <property type="term" value="C:mitochondrion"/>
    <property type="evidence" value="ECO:0007669"/>
    <property type="project" value="TreeGrafter"/>
</dbReference>
<gene>
    <name evidence="5" type="ORF">AG1IA_03444</name>
</gene>
<keyword evidence="4" id="KW-0539">Nucleus</keyword>
<dbReference type="InterPro" id="IPR036465">
    <property type="entry name" value="vWFA_dom_sf"/>
</dbReference>
<protein>
    <recommendedName>
        <fullName evidence="2 4">General transcription and DNA repair factor IIH subunit TFB4</fullName>
        <shortName evidence="4">TFIIH subunit TFB4</shortName>
    </recommendedName>
    <alternativeName>
        <fullName evidence="3 4">RNA polymerase II transcription factor B subunit 4</fullName>
    </alternativeName>
</protein>
<dbReference type="GO" id="GO:0006289">
    <property type="term" value="P:nucleotide-excision repair"/>
    <property type="evidence" value="ECO:0007669"/>
    <property type="project" value="UniProtKB-UniRule"/>
</dbReference>
<evidence type="ECO:0000256" key="2">
    <source>
        <dbReference type="ARBA" id="ARBA00021280"/>
    </source>
</evidence>
<keyword evidence="4" id="KW-0479">Metal-binding</keyword>
<evidence type="ECO:0000313" key="5">
    <source>
        <dbReference type="EMBL" id="ELU42522.1"/>
    </source>
</evidence>
<comment type="function">
    <text evidence="1 4">Component of the general transcription and DNA repair factor IIH (TFIIH) core complex, which is involved in general and transcription-coupled nucleotide excision repair (NER) of damaged DNA and, when complexed to TFIIK, in RNA transcription by RNA polymerase II. In NER, TFIIH acts by opening DNA around the lesion to allow the excision of the damaged oligonucleotide and its replacement by a new DNA fragment. In transcription, TFIIH has an essential role in transcription initiation. When the pre-initiation complex (PIC) has been established, TFIIH is required for promoter opening and promoter escape. Phosphorylation of the C-terminal tail (CTD) of the largest subunit of RNA polymerase II by the kinase module TFIIK controls the initiation of transcription.</text>
</comment>
<evidence type="ECO:0000256" key="4">
    <source>
        <dbReference type="RuleBase" id="RU368090"/>
    </source>
</evidence>
<name>L8X0A7_THACA</name>
<keyword evidence="4" id="KW-0863">Zinc-finger</keyword>
<dbReference type="PANTHER" id="PTHR18895:SF74">
    <property type="entry name" value="MTRF1L RELEASE FACTOR GLUTAMINE METHYLTRANSFERASE"/>
    <property type="match status" value="1"/>
</dbReference>
<keyword evidence="4" id="KW-0805">Transcription regulation</keyword>
<keyword evidence="4" id="KW-0862">Zinc</keyword>
<dbReference type="PANTHER" id="PTHR18895">
    <property type="entry name" value="HEMK METHYLTRANSFERASE"/>
    <property type="match status" value="1"/>
</dbReference>
<comment type="similarity">
    <text evidence="4">Belongs to the TFB4 family.</text>
</comment>
<evidence type="ECO:0000313" key="6">
    <source>
        <dbReference type="Proteomes" id="UP000011668"/>
    </source>
</evidence>
<dbReference type="HOGENOM" id="CLU_329334_0_0_1"/>
<keyword evidence="4" id="KW-0804">Transcription</keyword>
<keyword evidence="6" id="KW-1185">Reference proteome</keyword>
<comment type="subunit">
    <text evidence="4">Component of the 7-subunit TFIIH core complex composed of XPB/SSL2, XPD/RAD3, SSL1, TFB1, TFB2, TFB4 and TFB5, which is active in NER. The core complex associates with the 3-subunit CTD-kinase module TFIIK composed of CCL1, KIN28 and TFB3 to form the 10-subunit holoenzyme (holo-TFIIH) active in transcription.</text>
</comment>
<dbReference type="GO" id="GO:0005675">
    <property type="term" value="C:transcription factor TFIIH holo complex"/>
    <property type="evidence" value="ECO:0007669"/>
    <property type="project" value="UniProtKB-UniRule"/>
</dbReference>
<keyword evidence="4" id="KW-0234">DNA repair</keyword>